<dbReference type="RefSeq" id="WP_149852974.1">
    <property type="nucleotide sequence ID" value="NZ_VUOB01000058.1"/>
</dbReference>
<evidence type="ECO:0000313" key="1">
    <source>
        <dbReference type="EMBL" id="KAA2255220.1"/>
    </source>
</evidence>
<comment type="caution">
    <text evidence="1">The sequence shown here is derived from an EMBL/GenBank/DDBJ whole genome shotgun (WGS) entry which is preliminary data.</text>
</comment>
<sequence length="170" mass="17885">MPRQGQSGVVIPVPAAAPLLADIGGRYPGAVRAIPAHVSVLYPFVDAAHLDGDALGDLAAIFAGCAPTDVEFLTCQRDAGFVYLPPVDRGSIGAAISAVRARWPEVLPYGGAYGEPEPHLTVAMGVADDVAARIQRDVSARLPLRAAIDEAWLVAFTGEWQVLRRFPFGG</sequence>
<dbReference type="Pfam" id="PF13563">
    <property type="entry name" value="2_5_RNA_ligase2"/>
    <property type="match status" value="1"/>
</dbReference>
<gene>
    <name evidence="1" type="ORF">F0L68_28780</name>
</gene>
<accession>A0A5B2WWH5</accession>
<dbReference type="Gene3D" id="3.90.1140.10">
    <property type="entry name" value="Cyclic phosphodiesterase"/>
    <property type="match status" value="1"/>
</dbReference>
<dbReference type="EMBL" id="VUOB01000058">
    <property type="protein sequence ID" value="KAA2255220.1"/>
    <property type="molecule type" value="Genomic_DNA"/>
</dbReference>
<evidence type="ECO:0000313" key="2">
    <source>
        <dbReference type="Proteomes" id="UP000323454"/>
    </source>
</evidence>
<proteinExistence type="predicted"/>
<dbReference type="OrthoDB" id="2082235at2"/>
<name>A0A5B2WWH5_9PSEU</name>
<dbReference type="AlphaFoldDB" id="A0A5B2WWH5"/>
<dbReference type="Proteomes" id="UP000323454">
    <property type="component" value="Unassembled WGS sequence"/>
</dbReference>
<organism evidence="1 2">
    <name type="scientific">Solihabitans fulvus</name>
    <dbReference type="NCBI Taxonomy" id="1892852"/>
    <lineage>
        <taxon>Bacteria</taxon>
        <taxon>Bacillati</taxon>
        <taxon>Actinomycetota</taxon>
        <taxon>Actinomycetes</taxon>
        <taxon>Pseudonocardiales</taxon>
        <taxon>Pseudonocardiaceae</taxon>
        <taxon>Solihabitans</taxon>
    </lineage>
</organism>
<reference evidence="1 2" key="1">
    <citation type="submission" date="2019-09" db="EMBL/GenBank/DDBJ databases">
        <title>Goodfellowia gen. nov., a new genus of the Pseudonocardineae related to Actinoalloteichus, containing Goodfellowia coeruleoviolacea gen. nov., comb. nov. gen. nov., comb. nov.</title>
        <authorList>
            <person name="Labeda D."/>
        </authorList>
    </citation>
    <scope>NUCLEOTIDE SEQUENCE [LARGE SCALE GENOMIC DNA]</scope>
    <source>
        <strain evidence="1 2">AN110305</strain>
    </source>
</reference>
<keyword evidence="2" id="KW-1185">Reference proteome</keyword>
<dbReference type="GO" id="GO:0016874">
    <property type="term" value="F:ligase activity"/>
    <property type="evidence" value="ECO:0007669"/>
    <property type="project" value="UniProtKB-KW"/>
</dbReference>
<protein>
    <submittedName>
        <fullName evidence="1">2'-5' RNA ligase family protein</fullName>
    </submittedName>
</protein>
<reference evidence="1 2" key="2">
    <citation type="submission" date="2019-09" db="EMBL/GenBank/DDBJ databases">
        <authorList>
            <person name="Jin C."/>
        </authorList>
    </citation>
    <scope>NUCLEOTIDE SEQUENCE [LARGE SCALE GENOMIC DNA]</scope>
    <source>
        <strain evidence="1 2">AN110305</strain>
    </source>
</reference>
<keyword evidence="1" id="KW-0436">Ligase</keyword>